<evidence type="ECO:0000313" key="2">
    <source>
        <dbReference type="EMBL" id="KAK0147472.1"/>
    </source>
</evidence>
<dbReference type="PANTHER" id="PTHR10404">
    <property type="entry name" value="N-ACETYLATED-ALPHA-LINKED ACIDIC DIPEPTIDASE"/>
    <property type="match status" value="1"/>
</dbReference>
<evidence type="ECO:0000313" key="3">
    <source>
        <dbReference type="Proteomes" id="UP001174136"/>
    </source>
</evidence>
<organism evidence="2 3">
    <name type="scientific">Merluccius polli</name>
    <name type="common">Benguela hake</name>
    <name type="synonym">Merluccius cadenati</name>
    <dbReference type="NCBI Taxonomy" id="89951"/>
    <lineage>
        <taxon>Eukaryota</taxon>
        <taxon>Metazoa</taxon>
        <taxon>Chordata</taxon>
        <taxon>Craniata</taxon>
        <taxon>Vertebrata</taxon>
        <taxon>Euteleostomi</taxon>
        <taxon>Actinopterygii</taxon>
        <taxon>Neopterygii</taxon>
        <taxon>Teleostei</taxon>
        <taxon>Neoteleostei</taxon>
        <taxon>Acanthomorphata</taxon>
        <taxon>Zeiogadaria</taxon>
        <taxon>Gadariae</taxon>
        <taxon>Gadiformes</taxon>
        <taxon>Gadoidei</taxon>
        <taxon>Merlucciidae</taxon>
        <taxon>Merluccius</taxon>
    </lineage>
</organism>
<feature type="region of interest" description="Disordered" evidence="1">
    <location>
        <begin position="215"/>
        <end position="237"/>
    </location>
</feature>
<dbReference type="Gene3D" id="3.40.630.10">
    <property type="entry name" value="Zn peptidases"/>
    <property type="match status" value="1"/>
</dbReference>
<sequence length="237" mass="26050">MKAVRQVGRKLQLNFIPPPFGQDLGSRWSPWHQEQHIGDEQLAAVENDGCRVLYNFKFDVDYAGEVECVQIGVNGEVVVKGNNSLGEPHSVPGEVLVVGSYVGRLGAITARAVMLTVGILLGHYGIDKSSSVPGWVQDVSRDLDESVVQDFLAEVDNKQIEGFLRELTRVPHMATTAGDEATVQYMLKNWQDPESGLDRAWTEQYLVYLSFPDPKKPNKVTVGQSTTDPQGPIGGKT</sequence>
<dbReference type="GO" id="GO:0004180">
    <property type="term" value="F:carboxypeptidase activity"/>
    <property type="evidence" value="ECO:0007669"/>
    <property type="project" value="TreeGrafter"/>
</dbReference>
<keyword evidence="3" id="KW-1185">Reference proteome</keyword>
<dbReference type="AlphaFoldDB" id="A0AA47P5J7"/>
<gene>
    <name evidence="2" type="primary">Naaladl1_1</name>
    <name evidence="2" type="ORF">N1851_013035</name>
</gene>
<comment type="caution">
    <text evidence="2">The sequence shown here is derived from an EMBL/GenBank/DDBJ whole genome shotgun (WGS) entry which is preliminary data.</text>
</comment>
<accession>A0AA47P5J7</accession>
<dbReference type="EMBL" id="JAOPHQ010002301">
    <property type="protein sequence ID" value="KAK0147472.1"/>
    <property type="molecule type" value="Genomic_DNA"/>
</dbReference>
<protein>
    <submittedName>
        <fullName evidence="2">N-acetylated-alpha-linked acidic dipeptidase-like protein</fullName>
    </submittedName>
</protein>
<dbReference type="InterPro" id="IPR039373">
    <property type="entry name" value="Peptidase_M28B"/>
</dbReference>
<reference evidence="2" key="1">
    <citation type="journal article" date="2023" name="Front. Mar. Sci.">
        <title>A new Merluccius polli reference genome to investigate the effects of global change in West African waters.</title>
        <authorList>
            <person name="Mateo J.L."/>
            <person name="Blanco-Fernandez C."/>
            <person name="Garcia-Vazquez E."/>
            <person name="Machado-Schiaffino G."/>
        </authorList>
    </citation>
    <scope>NUCLEOTIDE SEQUENCE</scope>
    <source>
        <strain evidence="2">C29</strain>
        <tissue evidence="2">Fin</tissue>
    </source>
</reference>
<name>A0AA47P5J7_MERPO</name>
<dbReference type="Proteomes" id="UP001174136">
    <property type="component" value="Unassembled WGS sequence"/>
</dbReference>
<proteinExistence type="predicted"/>
<dbReference type="PANTHER" id="PTHR10404:SF50">
    <property type="entry name" value="AMINOPEPTIDASE NAALADL1"/>
    <property type="match status" value="1"/>
</dbReference>
<evidence type="ECO:0000256" key="1">
    <source>
        <dbReference type="SAM" id="MobiDB-lite"/>
    </source>
</evidence>